<dbReference type="Pfam" id="PF02565">
    <property type="entry name" value="RecO_C"/>
    <property type="match status" value="1"/>
</dbReference>
<comment type="similarity">
    <text evidence="1 7">Belongs to the RecO family.</text>
</comment>
<dbReference type="Gene3D" id="2.40.50.140">
    <property type="entry name" value="Nucleic acid-binding proteins"/>
    <property type="match status" value="1"/>
</dbReference>
<dbReference type="GO" id="GO:0043590">
    <property type="term" value="C:bacterial nucleoid"/>
    <property type="evidence" value="ECO:0007669"/>
    <property type="project" value="TreeGrafter"/>
</dbReference>
<evidence type="ECO:0000259" key="8">
    <source>
        <dbReference type="Pfam" id="PF11967"/>
    </source>
</evidence>
<dbReference type="NCBIfam" id="TIGR00613">
    <property type="entry name" value="reco"/>
    <property type="match status" value="1"/>
</dbReference>
<dbReference type="InterPro" id="IPR042242">
    <property type="entry name" value="RecO_C"/>
</dbReference>
<evidence type="ECO:0000313" key="10">
    <source>
        <dbReference type="Proteomes" id="UP000178109"/>
    </source>
</evidence>
<dbReference type="AlphaFoldDB" id="A0A1G2BP23"/>
<dbReference type="GO" id="GO:0006310">
    <property type="term" value="P:DNA recombination"/>
    <property type="evidence" value="ECO:0007669"/>
    <property type="project" value="UniProtKB-UniRule"/>
</dbReference>
<accession>A0A1G2BP23</accession>
<evidence type="ECO:0000256" key="4">
    <source>
        <dbReference type="ARBA" id="ARBA00023172"/>
    </source>
</evidence>
<evidence type="ECO:0000256" key="3">
    <source>
        <dbReference type="ARBA" id="ARBA00022763"/>
    </source>
</evidence>
<dbReference type="InterPro" id="IPR003717">
    <property type="entry name" value="RecO"/>
</dbReference>
<dbReference type="STRING" id="1798553.A3H70_04060"/>
<keyword evidence="3 7" id="KW-0227">DNA damage</keyword>
<evidence type="ECO:0000256" key="6">
    <source>
        <dbReference type="ARBA" id="ARBA00033409"/>
    </source>
</evidence>
<reference evidence="9 10" key="1">
    <citation type="journal article" date="2016" name="Nat. Commun.">
        <title>Thousands of microbial genomes shed light on interconnected biogeochemical processes in an aquifer system.</title>
        <authorList>
            <person name="Anantharaman K."/>
            <person name="Brown C.T."/>
            <person name="Hug L.A."/>
            <person name="Sharon I."/>
            <person name="Castelle C.J."/>
            <person name="Probst A.J."/>
            <person name="Thomas B.C."/>
            <person name="Singh A."/>
            <person name="Wilkins M.J."/>
            <person name="Karaoz U."/>
            <person name="Brodie E.L."/>
            <person name="Williams K.H."/>
            <person name="Hubbard S.S."/>
            <person name="Banfield J.F."/>
        </authorList>
    </citation>
    <scope>NUCLEOTIDE SEQUENCE [LARGE SCALE GENOMIC DNA]</scope>
</reference>
<dbReference type="Pfam" id="PF11967">
    <property type="entry name" value="RecO_N"/>
    <property type="match status" value="1"/>
</dbReference>
<feature type="domain" description="DNA replication/recombination mediator RecO N-terminal" evidence="8">
    <location>
        <begin position="1"/>
        <end position="70"/>
    </location>
</feature>
<keyword evidence="4 7" id="KW-0233">DNA recombination</keyword>
<dbReference type="InterPro" id="IPR022572">
    <property type="entry name" value="DNA_rep/recomb_RecO_N"/>
</dbReference>
<dbReference type="HAMAP" id="MF_00201">
    <property type="entry name" value="RecO"/>
    <property type="match status" value="1"/>
</dbReference>
<dbReference type="PANTHER" id="PTHR33991:SF1">
    <property type="entry name" value="DNA REPAIR PROTEIN RECO"/>
    <property type="match status" value="1"/>
</dbReference>
<protein>
    <recommendedName>
        <fullName evidence="2 7">DNA repair protein RecO</fullName>
    </recommendedName>
    <alternativeName>
        <fullName evidence="6 7">Recombination protein O</fullName>
    </alternativeName>
</protein>
<dbReference type="SUPFAM" id="SSF50249">
    <property type="entry name" value="Nucleic acid-binding proteins"/>
    <property type="match status" value="1"/>
</dbReference>
<sequence>MATYKTKAIILSSYPYREHDRIISFFSEQYGRMEARARGARKLSSKLAGHLEPFIETELLLAAGRRWDILAGSRTLQSRQKLRSSLELVALASLCAEAAKLITRPQAADQRIFNVLKSTFSYLEDERLSLAHKQSLGISFLWQMLRLAGFAPELSRCIHCRLPINAQAESGRGAFSFEGGGILCSNCSNHDLFAIPLNSELLSELKDQSLKDSLTARRVVIGFWRQVVDYAELRSWKFLEAIHANLFTN</sequence>
<dbReference type="GO" id="GO:0006302">
    <property type="term" value="P:double-strand break repair"/>
    <property type="evidence" value="ECO:0007669"/>
    <property type="project" value="TreeGrafter"/>
</dbReference>
<comment type="function">
    <text evidence="7">Involved in DNA repair and RecF pathway recombination.</text>
</comment>
<gene>
    <name evidence="7" type="primary">recO</name>
    <name evidence="9" type="ORF">A3H70_04060</name>
</gene>
<organism evidence="9 10">
    <name type="scientific">Candidatus Komeilibacteria bacterium RIFCSPLOWO2_02_FULL_48_11</name>
    <dbReference type="NCBI Taxonomy" id="1798553"/>
    <lineage>
        <taxon>Bacteria</taxon>
        <taxon>Candidatus Komeiliibacteriota</taxon>
    </lineage>
</organism>
<comment type="caution">
    <text evidence="9">The sequence shown here is derived from an EMBL/GenBank/DDBJ whole genome shotgun (WGS) entry which is preliminary data.</text>
</comment>
<dbReference type="SUPFAM" id="SSF57863">
    <property type="entry name" value="ArfGap/RecO-like zinc finger"/>
    <property type="match status" value="1"/>
</dbReference>
<dbReference type="Proteomes" id="UP000178109">
    <property type="component" value="Unassembled WGS sequence"/>
</dbReference>
<name>A0A1G2BP23_9BACT</name>
<evidence type="ECO:0000256" key="1">
    <source>
        <dbReference type="ARBA" id="ARBA00007452"/>
    </source>
</evidence>
<evidence type="ECO:0000256" key="5">
    <source>
        <dbReference type="ARBA" id="ARBA00023204"/>
    </source>
</evidence>
<dbReference type="InterPro" id="IPR037278">
    <property type="entry name" value="ARFGAP/RecO"/>
</dbReference>
<evidence type="ECO:0000313" key="9">
    <source>
        <dbReference type="EMBL" id="OGY90872.1"/>
    </source>
</evidence>
<evidence type="ECO:0000256" key="2">
    <source>
        <dbReference type="ARBA" id="ARBA00021310"/>
    </source>
</evidence>
<dbReference type="InterPro" id="IPR012340">
    <property type="entry name" value="NA-bd_OB-fold"/>
</dbReference>
<proteinExistence type="inferred from homology"/>
<evidence type="ECO:0000256" key="7">
    <source>
        <dbReference type="HAMAP-Rule" id="MF_00201"/>
    </source>
</evidence>
<dbReference type="Gene3D" id="1.20.1440.120">
    <property type="entry name" value="Recombination protein O, C-terminal domain"/>
    <property type="match status" value="1"/>
</dbReference>
<keyword evidence="5 7" id="KW-0234">DNA repair</keyword>
<dbReference type="PANTHER" id="PTHR33991">
    <property type="entry name" value="DNA REPAIR PROTEIN RECO"/>
    <property type="match status" value="1"/>
</dbReference>
<dbReference type="EMBL" id="MHKO01000059">
    <property type="protein sequence ID" value="OGY90872.1"/>
    <property type="molecule type" value="Genomic_DNA"/>
</dbReference>